<dbReference type="PANTHER" id="PTHR11309:SF47">
    <property type="entry name" value="FRIZZLED"/>
    <property type="match status" value="1"/>
</dbReference>
<keyword evidence="1" id="KW-0217">Developmental protein</keyword>
<sequence>MSLTAGCWGYKRGPELPHHGRCEPITVPFCKEIPYNDTIMPNLLNHAKQEDAGLDIQLHQSRIEIDAAKTLQINQLTFETCYEKFVEE</sequence>
<dbReference type="AlphaFoldDB" id="A0A8S9Y3U5"/>
<keyword evidence="2" id="KW-1015">Disulfide bond</keyword>
<dbReference type="InterPro" id="IPR020067">
    <property type="entry name" value="Frizzled_dom"/>
</dbReference>
<name>A0A8S9Y3U5_APOLU</name>
<dbReference type="EMBL" id="WIXP02000002">
    <property type="protein sequence ID" value="KAF6215514.1"/>
    <property type="molecule type" value="Genomic_DNA"/>
</dbReference>
<evidence type="ECO:0000256" key="2">
    <source>
        <dbReference type="ARBA" id="ARBA00023157"/>
    </source>
</evidence>
<dbReference type="PROSITE" id="PS50038">
    <property type="entry name" value="FZ"/>
    <property type="match status" value="1"/>
</dbReference>
<reference evidence="5" key="1">
    <citation type="journal article" date="2021" name="Mol. Ecol. Resour.">
        <title>Apolygus lucorum genome provides insights into omnivorousness and mesophyll feeding.</title>
        <authorList>
            <person name="Liu Y."/>
            <person name="Liu H."/>
            <person name="Wang H."/>
            <person name="Huang T."/>
            <person name="Liu B."/>
            <person name="Yang B."/>
            <person name="Yin L."/>
            <person name="Li B."/>
            <person name="Zhang Y."/>
            <person name="Zhang S."/>
            <person name="Jiang F."/>
            <person name="Zhang X."/>
            <person name="Ren Y."/>
            <person name="Wang B."/>
            <person name="Wang S."/>
            <person name="Lu Y."/>
            <person name="Wu K."/>
            <person name="Fan W."/>
            <person name="Wang G."/>
        </authorList>
    </citation>
    <scope>NUCLEOTIDE SEQUENCE</scope>
    <source>
        <strain evidence="5">12Hb</strain>
    </source>
</reference>
<dbReference type="Proteomes" id="UP000466442">
    <property type="component" value="Unassembled WGS sequence"/>
</dbReference>
<comment type="caution">
    <text evidence="3">Lacks conserved residue(s) required for the propagation of feature annotation.</text>
</comment>
<gene>
    <name evidence="5" type="ORF">GE061_010269</name>
</gene>
<keyword evidence="6" id="KW-1185">Reference proteome</keyword>
<dbReference type="GO" id="GO:0035567">
    <property type="term" value="P:non-canonical Wnt signaling pathway"/>
    <property type="evidence" value="ECO:0007669"/>
    <property type="project" value="TreeGrafter"/>
</dbReference>
<dbReference type="InterPro" id="IPR036790">
    <property type="entry name" value="Frizzled_dom_sf"/>
</dbReference>
<dbReference type="Gene3D" id="1.10.2000.10">
    <property type="entry name" value="Frizzled cysteine-rich domain"/>
    <property type="match status" value="1"/>
</dbReference>
<evidence type="ECO:0000259" key="4">
    <source>
        <dbReference type="PROSITE" id="PS50038"/>
    </source>
</evidence>
<proteinExistence type="predicted"/>
<dbReference type="PANTHER" id="PTHR11309">
    <property type="entry name" value="FRIZZLED"/>
    <property type="match status" value="1"/>
</dbReference>
<dbReference type="GO" id="GO:0017147">
    <property type="term" value="F:Wnt-protein binding"/>
    <property type="evidence" value="ECO:0007669"/>
    <property type="project" value="TreeGrafter"/>
</dbReference>
<dbReference type="OrthoDB" id="6629860at2759"/>
<comment type="caution">
    <text evidence="5">The sequence shown here is derived from an EMBL/GenBank/DDBJ whole genome shotgun (WGS) entry which is preliminary data.</text>
</comment>
<evidence type="ECO:0000256" key="3">
    <source>
        <dbReference type="PROSITE-ProRule" id="PRU00090"/>
    </source>
</evidence>
<dbReference type="InterPro" id="IPR015526">
    <property type="entry name" value="Frizzled/SFRP"/>
</dbReference>
<dbReference type="SUPFAM" id="SSF63501">
    <property type="entry name" value="Frizzled cysteine-rich domain"/>
    <property type="match status" value="1"/>
</dbReference>
<dbReference type="GO" id="GO:0060070">
    <property type="term" value="P:canonical Wnt signaling pathway"/>
    <property type="evidence" value="ECO:0007669"/>
    <property type="project" value="TreeGrafter"/>
</dbReference>
<evidence type="ECO:0000313" key="5">
    <source>
        <dbReference type="EMBL" id="KAF6215514.1"/>
    </source>
</evidence>
<accession>A0A8S9Y3U5</accession>
<evidence type="ECO:0000313" key="6">
    <source>
        <dbReference type="Proteomes" id="UP000466442"/>
    </source>
</evidence>
<dbReference type="Pfam" id="PF01392">
    <property type="entry name" value="Fz"/>
    <property type="match status" value="1"/>
</dbReference>
<protein>
    <recommendedName>
        <fullName evidence="4">FZ domain-containing protein</fullName>
    </recommendedName>
</protein>
<feature type="domain" description="FZ" evidence="4">
    <location>
        <begin position="17"/>
        <end position="57"/>
    </location>
</feature>
<dbReference type="GO" id="GO:0005886">
    <property type="term" value="C:plasma membrane"/>
    <property type="evidence" value="ECO:0007669"/>
    <property type="project" value="TreeGrafter"/>
</dbReference>
<evidence type="ECO:0000256" key="1">
    <source>
        <dbReference type="ARBA" id="ARBA00022473"/>
    </source>
</evidence>
<dbReference type="GO" id="GO:0042813">
    <property type="term" value="F:Wnt receptor activity"/>
    <property type="evidence" value="ECO:0007669"/>
    <property type="project" value="TreeGrafter"/>
</dbReference>
<organism evidence="5 6">
    <name type="scientific">Apolygus lucorum</name>
    <name type="common">Small green plant bug</name>
    <name type="synonym">Lygocoris lucorum</name>
    <dbReference type="NCBI Taxonomy" id="248454"/>
    <lineage>
        <taxon>Eukaryota</taxon>
        <taxon>Metazoa</taxon>
        <taxon>Ecdysozoa</taxon>
        <taxon>Arthropoda</taxon>
        <taxon>Hexapoda</taxon>
        <taxon>Insecta</taxon>
        <taxon>Pterygota</taxon>
        <taxon>Neoptera</taxon>
        <taxon>Paraneoptera</taxon>
        <taxon>Hemiptera</taxon>
        <taxon>Heteroptera</taxon>
        <taxon>Panheteroptera</taxon>
        <taxon>Cimicomorpha</taxon>
        <taxon>Miridae</taxon>
        <taxon>Mirini</taxon>
        <taxon>Apolygus</taxon>
    </lineage>
</organism>